<dbReference type="Gene3D" id="1.10.630.10">
    <property type="entry name" value="Cytochrome P450"/>
    <property type="match status" value="1"/>
</dbReference>
<evidence type="ECO:0000256" key="11">
    <source>
        <dbReference type="ARBA" id="ARBA00023136"/>
    </source>
</evidence>
<evidence type="ECO:0000256" key="10">
    <source>
        <dbReference type="ARBA" id="ARBA00023033"/>
    </source>
</evidence>
<comment type="subcellular location">
    <subcellularLocation>
        <location evidence="2">Membrane</location>
        <topology evidence="2">Single-pass membrane protein</topology>
    </subcellularLocation>
</comment>
<feature type="domain" description="PRISE-like Rossmann-fold" evidence="15">
    <location>
        <begin position="494"/>
        <end position="626"/>
    </location>
</feature>
<dbReference type="PANTHER" id="PTHR46206:SF10">
    <property type="entry name" value="CYTOCHROME P450 MONOOXYGENASE AUSI"/>
    <property type="match status" value="1"/>
</dbReference>
<evidence type="ECO:0000256" key="12">
    <source>
        <dbReference type="PIRSR" id="PIRSR602403-1"/>
    </source>
</evidence>
<evidence type="ECO:0000256" key="13">
    <source>
        <dbReference type="RuleBase" id="RU000461"/>
    </source>
</evidence>
<keyword evidence="5 14" id="KW-0812">Transmembrane</keyword>
<dbReference type="Pfam" id="PF22917">
    <property type="entry name" value="PRISE"/>
    <property type="match status" value="1"/>
</dbReference>
<dbReference type="InterPro" id="IPR017972">
    <property type="entry name" value="Cyt_P450_CS"/>
</dbReference>
<keyword evidence="9 12" id="KW-0408">Iron</keyword>
<dbReference type="Gene3D" id="3.40.50.720">
    <property type="entry name" value="NAD(P)-binding Rossmann-like Domain"/>
    <property type="match status" value="1"/>
</dbReference>
<dbReference type="PANTHER" id="PTHR46206">
    <property type="entry name" value="CYTOCHROME P450"/>
    <property type="match status" value="1"/>
</dbReference>
<keyword evidence="10 13" id="KW-0503">Monooxygenase</keyword>
<evidence type="ECO:0000256" key="14">
    <source>
        <dbReference type="SAM" id="Phobius"/>
    </source>
</evidence>
<keyword evidence="6 12" id="KW-0479">Metal-binding</keyword>
<evidence type="ECO:0000256" key="3">
    <source>
        <dbReference type="ARBA" id="ARBA00010617"/>
    </source>
</evidence>
<evidence type="ECO:0000313" key="16">
    <source>
        <dbReference type="EMBL" id="AYP72773.1"/>
    </source>
</evidence>
<evidence type="ECO:0000256" key="8">
    <source>
        <dbReference type="ARBA" id="ARBA00023002"/>
    </source>
</evidence>
<comment type="cofactor">
    <cofactor evidence="1 12">
        <name>heme</name>
        <dbReference type="ChEBI" id="CHEBI:30413"/>
    </cofactor>
</comment>
<keyword evidence="8 13" id="KW-0560">Oxidoreductase</keyword>
<dbReference type="PRINTS" id="PR00465">
    <property type="entry name" value="EP450IV"/>
</dbReference>
<dbReference type="GO" id="GO:0005506">
    <property type="term" value="F:iron ion binding"/>
    <property type="evidence" value="ECO:0007669"/>
    <property type="project" value="InterPro"/>
</dbReference>
<dbReference type="FunFam" id="1.10.630.10:FF:000059">
    <property type="entry name" value="Cytochrome P450 monooxygenase"/>
    <property type="match status" value="1"/>
</dbReference>
<feature type="transmembrane region" description="Helical" evidence="14">
    <location>
        <begin position="6"/>
        <end position="30"/>
    </location>
</feature>
<dbReference type="SUPFAM" id="SSF48264">
    <property type="entry name" value="Cytochrome P450"/>
    <property type="match status" value="1"/>
</dbReference>
<protein>
    <submittedName>
        <fullName evidence="16">Meroterpenoid PM-122-9-7570</fullName>
    </submittedName>
</protein>
<dbReference type="GO" id="GO:0016705">
    <property type="term" value="F:oxidoreductase activity, acting on paired donors, with incorporation or reduction of molecular oxygen"/>
    <property type="evidence" value="ECO:0007669"/>
    <property type="project" value="InterPro"/>
</dbReference>
<comment type="similarity">
    <text evidence="3 13">Belongs to the cytochrome P450 family.</text>
</comment>
<evidence type="ECO:0000256" key="1">
    <source>
        <dbReference type="ARBA" id="ARBA00001971"/>
    </source>
</evidence>
<dbReference type="PROSITE" id="PS00086">
    <property type="entry name" value="CYTOCHROME_P450"/>
    <property type="match status" value="1"/>
</dbReference>
<evidence type="ECO:0000256" key="5">
    <source>
        <dbReference type="ARBA" id="ARBA00022692"/>
    </source>
</evidence>
<evidence type="ECO:0000256" key="9">
    <source>
        <dbReference type="ARBA" id="ARBA00023004"/>
    </source>
</evidence>
<dbReference type="InterPro" id="IPR055222">
    <property type="entry name" value="PRISE-like_Rossmann-fold"/>
</dbReference>
<keyword evidence="7 14" id="KW-1133">Transmembrane helix</keyword>
<dbReference type="CDD" id="cd11041">
    <property type="entry name" value="CYP503A1-like"/>
    <property type="match status" value="1"/>
</dbReference>
<dbReference type="GO" id="GO:0016020">
    <property type="term" value="C:membrane"/>
    <property type="evidence" value="ECO:0007669"/>
    <property type="project" value="UniProtKB-SubCell"/>
</dbReference>
<sequence>MLHETISLALLGQPLVAGLMVVSAILYLLYSTQQWRPNNLPLLNDAGPFDFLQATAVKRFRRDARQLIKSGFDSYNNVFAMRTDVGVELFASPEYADQFRNHPSLKVFPFTAKMHHGHLPGFELCRSQPVEDRILIESVRTQLAQSLGKMIQPLASDIGQAISDRWPSESGWQEIALGSVVERTIAQGTSSVYCLDEAWPEFVVKMEMALGMASAALSAWPVMLRRVVAKFLPECLELYRIMDAGRELMSRDMRKRVALQASTGEAPLNFFEWFKEASHGEEYDELILNLRIAFASMHGLCDHLVKILLRLSEDPQLVDDLRKEVIQVYKTHGWSKTALYHLKLMDSAFKEVQRVDPILFAVGRLAVADVALKDGLVIQKGQSIRISGHTMWDEDKYPDAAHFDAYRFYKLRQAPGQENTAQFTSPTSDHLGFGYGGRACPGRFFAAAVLKISLCHVLMKYDIKPANGETGPHVWEFAAAINANMTAKVLGDLDHVVAKLKEKIPRIEQVTHGYYIAYITLQKCNGDMLQFRDANATITYPAVHAYDRLCPNMEFFVLQTGTNAYGVACFGYLSQTQLQLPLQESTPRVPRPWSDTLFYYAQVDLIKKANNGKTWKWCEVRPDQLVA</sequence>
<organism evidence="16">
    <name type="scientific">Penicillium brasilianum</name>
    <dbReference type="NCBI Taxonomy" id="104259"/>
    <lineage>
        <taxon>Eukaryota</taxon>
        <taxon>Fungi</taxon>
        <taxon>Dikarya</taxon>
        <taxon>Ascomycota</taxon>
        <taxon>Pezizomycotina</taxon>
        <taxon>Eurotiomycetes</taxon>
        <taxon>Eurotiomycetidae</taxon>
        <taxon>Eurotiales</taxon>
        <taxon>Aspergillaceae</taxon>
        <taxon>Penicillium</taxon>
    </lineage>
</organism>
<evidence type="ECO:0000256" key="6">
    <source>
        <dbReference type="ARBA" id="ARBA00022723"/>
    </source>
</evidence>
<dbReference type="GO" id="GO:0043386">
    <property type="term" value="P:mycotoxin biosynthetic process"/>
    <property type="evidence" value="ECO:0007669"/>
    <property type="project" value="UniProtKB-ARBA"/>
</dbReference>
<name>A0A3G3C7G4_PENBI</name>
<dbReference type="EMBL" id="MH277565">
    <property type="protein sequence ID" value="AYP72773.1"/>
    <property type="molecule type" value="mRNA"/>
</dbReference>
<dbReference type="GO" id="GO:0020037">
    <property type="term" value="F:heme binding"/>
    <property type="evidence" value="ECO:0007669"/>
    <property type="project" value="InterPro"/>
</dbReference>
<keyword evidence="4 12" id="KW-0349">Heme</keyword>
<dbReference type="InterPro" id="IPR001128">
    <property type="entry name" value="Cyt_P450"/>
</dbReference>
<feature type="binding site" description="axial binding residue" evidence="12">
    <location>
        <position position="440"/>
    </location>
    <ligand>
        <name>heme</name>
        <dbReference type="ChEBI" id="CHEBI:30413"/>
    </ligand>
    <ligandPart>
        <name>Fe</name>
        <dbReference type="ChEBI" id="CHEBI:18248"/>
    </ligandPart>
</feature>
<dbReference type="Pfam" id="PF00067">
    <property type="entry name" value="p450"/>
    <property type="match status" value="1"/>
</dbReference>
<dbReference type="AlphaFoldDB" id="A0A3G3C7G4"/>
<reference evidence="16" key="1">
    <citation type="submission" date="2018-04" db="EMBL/GenBank/DDBJ databases">
        <title>Meroterpenoids from Penicillium brasilianum WZXY-m122-9.</title>
        <authorList>
            <person name="Zhang J."/>
        </authorList>
    </citation>
    <scope>NUCLEOTIDE SEQUENCE</scope>
    <source>
        <strain evidence="16">WZXY-m122-9</strain>
    </source>
</reference>
<evidence type="ECO:0000256" key="7">
    <source>
        <dbReference type="ARBA" id="ARBA00022989"/>
    </source>
</evidence>
<evidence type="ECO:0000256" key="4">
    <source>
        <dbReference type="ARBA" id="ARBA00022617"/>
    </source>
</evidence>
<evidence type="ECO:0000256" key="2">
    <source>
        <dbReference type="ARBA" id="ARBA00004167"/>
    </source>
</evidence>
<proteinExistence type="evidence at transcript level"/>
<dbReference type="InterPro" id="IPR002403">
    <property type="entry name" value="Cyt_P450_E_grp-IV"/>
</dbReference>
<keyword evidence="11 14" id="KW-0472">Membrane</keyword>
<dbReference type="GO" id="GO:0004497">
    <property type="term" value="F:monooxygenase activity"/>
    <property type="evidence" value="ECO:0007669"/>
    <property type="project" value="UniProtKB-KW"/>
</dbReference>
<evidence type="ECO:0000259" key="15">
    <source>
        <dbReference type="Pfam" id="PF22917"/>
    </source>
</evidence>
<accession>A0A3G3C7G4</accession>
<dbReference type="InterPro" id="IPR036396">
    <property type="entry name" value="Cyt_P450_sf"/>
</dbReference>